<evidence type="ECO:0000259" key="1">
    <source>
        <dbReference type="Pfam" id="PF00534"/>
    </source>
</evidence>
<dbReference type="GO" id="GO:0016757">
    <property type="term" value="F:glycosyltransferase activity"/>
    <property type="evidence" value="ECO:0007669"/>
    <property type="project" value="InterPro"/>
</dbReference>
<dbReference type="InterPro" id="IPR001296">
    <property type="entry name" value="Glyco_trans_1"/>
</dbReference>
<dbReference type="Pfam" id="PF00534">
    <property type="entry name" value="Glycos_transf_1"/>
    <property type="match status" value="1"/>
</dbReference>
<organism evidence="2 3">
    <name type="scientific">Photobacterium leiognathi subsp. mandapamensis</name>
    <name type="common">Photobacterium mandapamensis</name>
    <dbReference type="NCBI Taxonomy" id="48408"/>
    <lineage>
        <taxon>Bacteria</taxon>
        <taxon>Pseudomonadati</taxon>
        <taxon>Pseudomonadota</taxon>
        <taxon>Gammaproteobacteria</taxon>
        <taxon>Vibrionales</taxon>
        <taxon>Vibrionaceae</taxon>
        <taxon>Photobacterium</taxon>
    </lineage>
</organism>
<dbReference type="Gene3D" id="3.40.50.2000">
    <property type="entry name" value="Glycogen Phosphorylase B"/>
    <property type="match status" value="2"/>
</dbReference>
<reference evidence="2 3" key="1">
    <citation type="submission" date="2018-03" db="EMBL/GenBank/DDBJ databases">
        <title>Whole genome sequencing of Histamine producing bacteria.</title>
        <authorList>
            <person name="Butler K."/>
        </authorList>
    </citation>
    <scope>NUCLEOTIDE SEQUENCE [LARGE SCALE GENOMIC DNA]</scope>
    <source>
        <strain evidence="2 3">Res.4.1</strain>
    </source>
</reference>
<evidence type="ECO:0000313" key="2">
    <source>
        <dbReference type="EMBL" id="PSV13044.1"/>
    </source>
</evidence>
<sequence length="356" mass="41434">MKVLLVGPFPSPIHGMSLANSFFYEYAKYDKIDIIKHDTVFSRELKSKDKQGRFDFRFFLLSIVNMFSLFKKILICDVDIIYVTPGQSILGFLRFFPVVFLAKIFRKKVVQHIHGSRLTYNIDKANFFFRFLSKIDIKLTNRFIVLSDSIVNIYSDYIPERKMVICLNGVEVQKKKEITIKTSVNILFLSNLMKDKGILDLFSMIEQYPCNNMRFNFAGAIEPELNNICNDFFTKNQKNCTYHGVVFGDKKRALFENSDIFILPSYDEGIPLSILEAYSYSCAVVTTNVGGIPDIFKENENGIFVKQNNPLSIYQALNNIHEKLIFYQETNYKCFMENYTVDKFYQSVKNVLLKVF</sequence>
<dbReference type="Proteomes" id="UP000240530">
    <property type="component" value="Unassembled WGS sequence"/>
</dbReference>
<gene>
    <name evidence="2" type="ORF">C0W93_04825</name>
</gene>
<dbReference type="SUPFAM" id="SSF53756">
    <property type="entry name" value="UDP-Glycosyltransferase/glycogen phosphorylase"/>
    <property type="match status" value="1"/>
</dbReference>
<dbReference type="CDD" id="cd03801">
    <property type="entry name" value="GT4_PimA-like"/>
    <property type="match status" value="1"/>
</dbReference>
<protein>
    <recommendedName>
        <fullName evidence="1">Glycosyl transferase family 1 domain-containing protein</fullName>
    </recommendedName>
</protein>
<dbReference type="RefSeq" id="WP_107184431.1">
    <property type="nucleotide sequence ID" value="NZ_PYNS01000002.1"/>
</dbReference>
<comment type="caution">
    <text evidence="2">The sequence shown here is derived from an EMBL/GenBank/DDBJ whole genome shotgun (WGS) entry which is preliminary data.</text>
</comment>
<dbReference type="PANTHER" id="PTHR12526:SF637">
    <property type="entry name" value="GLYCOSYLTRANSFERASE EPSF-RELATED"/>
    <property type="match status" value="1"/>
</dbReference>
<accession>A0A2T3KZ17</accession>
<dbReference type="PANTHER" id="PTHR12526">
    <property type="entry name" value="GLYCOSYLTRANSFERASE"/>
    <property type="match status" value="1"/>
</dbReference>
<dbReference type="AlphaFoldDB" id="A0A2T3KZ17"/>
<name>A0A2T3KZ17_PHOLD</name>
<evidence type="ECO:0000313" key="3">
    <source>
        <dbReference type="Proteomes" id="UP000240530"/>
    </source>
</evidence>
<feature type="domain" description="Glycosyl transferase family 1" evidence="1">
    <location>
        <begin position="174"/>
        <end position="320"/>
    </location>
</feature>
<proteinExistence type="predicted"/>
<dbReference type="EMBL" id="PYNS01000002">
    <property type="protein sequence ID" value="PSV13044.1"/>
    <property type="molecule type" value="Genomic_DNA"/>
</dbReference>
<dbReference type="GO" id="GO:1901135">
    <property type="term" value="P:carbohydrate derivative metabolic process"/>
    <property type="evidence" value="ECO:0007669"/>
    <property type="project" value="UniProtKB-ARBA"/>
</dbReference>